<proteinExistence type="predicted"/>
<comment type="caution">
    <text evidence="2">The sequence shown here is derived from an EMBL/GenBank/DDBJ whole genome shotgun (WGS) entry which is preliminary data.</text>
</comment>
<reference evidence="2 3" key="1">
    <citation type="submission" date="2019-10" db="EMBL/GenBank/DDBJ databases">
        <title>Nonomuraea sp. nov., isolated from Phyllanthus amarus.</title>
        <authorList>
            <person name="Klykleung N."/>
            <person name="Tanasupawat S."/>
        </authorList>
    </citation>
    <scope>NUCLEOTIDE SEQUENCE [LARGE SCALE GENOMIC DNA]</scope>
    <source>
        <strain evidence="2 3">CR1-09</strain>
    </source>
</reference>
<feature type="transmembrane region" description="Helical" evidence="1">
    <location>
        <begin position="20"/>
        <end position="37"/>
    </location>
</feature>
<evidence type="ECO:0000313" key="3">
    <source>
        <dbReference type="Proteomes" id="UP000313066"/>
    </source>
</evidence>
<feature type="transmembrane region" description="Helical" evidence="1">
    <location>
        <begin position="125"/>
        <end position="152"/>
    </location>
</feature>
<keyword evidence="3" id="KW-1185">Reference proteome</keyword>
<keyword evidence="1" id="KW-0472">Membrane</keyword>
<dbReference type="Proteomes" id="UP000313066">
    <property type="component" value="Unassembled WGS sequence"/>
</dbReference>
<sequence length="171" mass="17832">MTTDDSAPESGRGPRPWGEYALMILGLSVLWGGANWLKKTCEPPNAVWAAGIPAVARFFAANPLRALGYAAEGLRMGTAPAVLFICQELRTTRPLRQYLAMCLTLLGVALLTLAGGLVIPSNAAAYSVAMGLLLGTALPGAAGLVHVAFAWIRDRTAGRRAAAGAGQLTEE</sequence>
<gene>
    <name evidence="2" type="ORF">FH610_004365</name>
</gene>
<keyword evidence="1" id="KW-1133">Transmembrane helix</keyword>
<evidence type="ECO:0000313" key="2">
    <source>
        <dbReference type="EMBL" id="KAB8187175.1"/>
    </source>
</evidence>
<dbReference type="RefSeq" id="WP_139572962.1">
    <property type="nucleotide sequence ID" value="NZ_VDMA02000002.1"/>
</dbReference>
<dbReference type="AlphaFoldDB" id="A0A5N6C312"/>
<accession>A0A5N6C312</accession>
<feature type="transmembrane region" description="Helical" evidence="1">
    <location>
        <begin position="98"/>
        <end position="119"/>
    </location>
</feature>
<keyword evidence="1" id="KW-0812">Transmembrane</keyword>
<protein>
    <submittedName>
        <fullName evidence="2">Uncharacterized protein</fullName>
    </submittedName>
</protein>
<dbReference type="EMBL" id="VDMA02000002">
    <property type="protein sequence ID" value="KAB8187175.1"/>
    <property type="molecule type" value="Genomic_DNA"/>
</dbReference>
<name>A0A5N6C312_9ACTN</name>
<organism evidence="2 3">
    <name type="scientific">Microbispora catharanthi</name>
    <dbReference type="NCBI Taxonomy" id="1712871"/>
    <lineage>
        <taxon>Bacteria</taxon>
        <taxon>Bacillati</taxon>
        <taxon>Actinomycetota</taxon>
        <taxon>Actinomycetes</taxon>
        <taxon>Streptosporangiales</taxon>
        <taxon>Streptosporangiaceae</taxon>
        <taxon>Microbispora</taxon>
    </lineage>
</organism>
<evidence type="ECO:0000256" key="1">
    <source>
        <dbReference type="SAM" id="Phobius"/>
    </source>
</evidence>